<evidence type="ECO:0000313" key="13">
    <source>
        <dbReference type="EMBL" id="WFD42184.1"/>
    </source>
</evidence>
<dbReference type="Pfam" id="PF12271">
    <property type="entry name" value="Chs7"/>
    <property type="match status" value="1"/>
</dbReference>
<evidence type="ECO:0000256" key="1">
    <source>
        <dbReference type="ARBA" id="ARBA00004477"/>
    </source>
</evidence>
<dbReference type="EMBL" id="CP118375">
    <property type="protein sequence ID" value="WFD42184.1"/>
    <property type="molecule type" value="Genomic_DNA"/>
</dbReference>
<evidence type="ECO:0000256" key="11">
    <source>
        <dbReference type="SAM" id="MobiDB-lite"/>
    </source>
</evidence>
<protein>
    <recommendedName>
        <fullName evidence="3">Chitin synthase export chaperone</fullName>
    </recommendedName>
</protein>
<dbReference type="AlphaFoldDB" id="A0AAF0F8U4"/>
<keyword evidence="5 12" id="KW-0812">Transmembrane</keyword>
<organism evidence="13 14">
    <name type="scientific">Malassezia psittaci</name>
    <dbReference type="NCBI Taxonomy" id="1821823"/>
    <lineage>
        <taxon>Eukaryota</taxon>
        <taxon>Fungi</taxon>
        <taxon>Dikarya</taxon>
        <taxon>Basidiomycota</taxon>
        <taxon>Ustilaginomycotina</taxon>
        <taxon>Malasseziomycetes</taxon>
        <taxon>Malasseziales</taxon>
        <taxon>Malasseziaceae</taxon>
        <taxon>Malassezia</taxon>
    </lineage>
</organism>
<dbReference type="GO" id="GO:0051082">
    <property type="term" value="F:unfolded protein binding"/>
    <property type="evidence" value="ECO:0007669"/>
    <property type="project" value="TreeGrafter"/>
</dbReference>
<keyword evidence="7" id="KW-0653">Protein transport</keyword>
<feature type="transmembrane region" description="Helical" evidence="12">
    <location>
        <begin position="201"/>
        <end position="220"/>
    </location>
</feature>
<comment type="subcellular location">
    <subcellularLocation>
        <location evidence="1">Endoplasmic reticulum membrane</location>
        <topology evidence="1">Multi-pass membrane protein</topology>
    </subcellularLocation>
</comment>
<dbReference type="PANTHER" id="PTHR35329:SF2">
    <property type="entry name" value="CHITIN SYNTHASE EXPORT CHAPERONE"/>
    <property type="match status" value="1"/>
</dbReference>
<evidence type="ECO:0000256" key="9">
    <source>
        <dbReference type="ARBA" id="ARBA00023136"/>
    </source>
</evidence>
<gene>
    <name evidence="13" type="primary">CHS7</name>
    <name evidence="13" type="ORF">MPSI1_000823</name>
</gene>
<dbReference type="GO" id="GO:0015031">
    <property type="term" value="P:protein transport"/>
    <property type="evidence" value="ECO:0007669"/>
    <property type="project" value="UniProtKB-KW"/>
</dbReference>
<evidence type="ECO:0000256" key="12">
    <source>
        <dbReference type="SAM" id="Phobius"/>
    </source>
</evidence>
<evidence type="ECO:0000256" key="7">
    <source>
        <dbReference type="ARBA" id="ARBA00022927"/>
    </source>
</evidence>
<dbReference type="Proteomes" id="UP001214628">
    <property type="component" value="Chromosome 1"/>
</dbReference>
<evidence type="ECO:0000256" key="8">
    <source>
        <dbReference type="ARBA" id="ARBA00022989"/>
    </source>
</evidence>
<evidence type="ECO:0000256" key="5">
    <source>
        <dbReference type="ARBA" id="ARBA00022692"/>
    </source>
</evidence>
<feature type="transmembrane region" description="Helical" evidence="12">
    <location>
        <begin position="6"/>
        <end position="27"/>
    </location>
</feature>
<reference evidence="13" key="1">
    <citation type="submission" date="2023-02" db="EMBL/GenBank/DDBJ databases">
        <title>Mating type loci evolution in Malassezia.</title>
        <authorList>
            <person name="Coelho M.A."/>
        </authorList>
    </citation>
    <scope>NUCLEOTIDE SEQUENCE</scope>
    <source>
        <strain evidence="13">CBS 14136</strain>
    </source>
</reference>
<name>A0AAF0F8U4_9BASI</name>
<dbReference type="PANTHER" id="PTHR35329">
    <property type="entry name" value="CHITIN SYNTHASE EXPORT CHAPERONE"/>
    <property type="match status" value="1"/>
</dbReference>
<feature type="region of interest" description="Disordered" evidence="11">
    <location>
        <begin position="254"/>
        <end position="310"/>
    </location>
</feature>
<evidence type="ECO:0000313" key="14">
    <source>
        <dbReference type="Proteomes" id="UP001214628"/>
    </source>
</evidence>
<dbReference type="GO" id="GO:0005789">
    <property type="term" value="C:endoplasmic reticulum membrane"/>
    <property type="evidence" value="ECO:0007669"/>
    <property type="project" value="UniProtKB-SubCell"/>
</dbReference>
<comment type="similarity">
    <text evidence="2">Belongs to the CHS7 family.</text>
</comment>
<dbReference type="InterPro" id="IPR022057">
    <property type="entry name" value="Chs7"/>
</dbReference>
<dbReference type="GO" id="GO:0006457">
    <property type="term" value="P:protein folding"/>
    <property type="evidence" value="ECO:0007669"/>
    <property type="project" value="TreeGrafter"/>
</dbReference>
<keyword evidence="4" id="KW-0813">Transport</keyword>
<keyword evidence="9 12" id="KW-0472">Membrane</keyword>
<keyword evidence="8 12" id="KW-1133">Transmembrane helix</keyword>
<keyword evidence="14" id="KW-1185">Reference proteome</keyword>
<keyword evidence="6" id="KW-0256">Endoplasmic reticulum</keyword>
<evidence type="ECO:0000256" key="6">
    <source>
        <dbReference type="ARBA" id="ARBA00022824"/>
    </source>
</evidence>
<evidence type="ECO:0000256" key="10">
    <source>
        <dbReference type="ARBA" id="ARBA00023316"/>
    </source>
</evidence>
<keyword evidence="10" id="KW-0961">Cell wall biogenesis/degradation</keyword>
<evidence type="ECO:0000256" key="3">
    <source>
        <dbReference type="ARBA" id="ARBA00018354"/>
    </source>
</evidence>
<evidence type="ECO:0000256" key="2">
    <source>
        <dbReference type="ARBA" id="ARBA00009274"/>
    </source>
</evidence>
<dbReference type="GO" id="GO:0071555">
    <property type="term" value="P:cell wall organization"/>
    <property type="evidence" value="ECO:0007669"/>
    <property type="project" value="UniProtKB-KW"/>
</dbReference>
<proteinExistence type="inferred from homology"/>
<sequence length="310" mass="34730">MEHANASATCIIHIAALFMTAIMVYHVHCKYTAVGRKEIVFFFYLYGLSELIVLFLDSAVIPTHTGAYKWFTAIYIGLKTCIFWCLMLNGFVGFQFAEDGTALSLWTLRLSTLALWAVGFGVSAWTFGNVTNSQTGLWFFEFIWPIIMVAIYIVSQVILITRTLDDFWAINDIVLGTLAFVAGIILMFGFNDQICSRVKHYIDGTFFITLCMLFAVMMVYKFWDDITKEDLEFSVGSKHSAWDTKEPLVSSDFDGSMLSHENGRNSVSTRAFGSRSSSPPRRDSSANALPTGRMTSSYSSDLGAGLPQHR</sequence>
<evidence type="ECO:0000256" key="4">
    <source>
        <dbReference type="ARBA" id="ARBA00022448"/>
    </source>
</evidence>
<accession>A0AAF0F8U4</accession>
<feature type="transmembrane region" description="Helical" evidence="12">
    <location>
        <begin position="39"/>
        <end position="61"/>
    </location>
</feature>
<feature type="transmembrane region" description="Helical" evidence="12">
    <location>
        <begin position="137"/>
        <end position="160"/>
    </location>
</feature>
<feature type="transmembrane region" description="Helical" evidence="12">
    <location>
        <begin position="106"/>
        <end position="125"/>
    </location>
</feature>
<feature type="transmembrane region" description="Helical" evidence="12">
    <location>
        <begin position="167"/>
        <end position="189"/>
    </location>
</feature>
<feature type="transmembrane region" description="Helical" evidence="12">
    <location>
        <begin position="73"/>
        <end position="94"/>
    </location>
</feature>